<dbReference type="InterPro" id="IPR032691">
    <property type="entry name" value="Mon2/Sec7/BIG1-like_HUS"/>
</dbReference>
<dbReference type="EMBL" id="CATQJA010002654">
    <property type="protein sequence ID" value="CAJ0578818.1"/>
    <property type="molecule type" value="Genomic_DNA"/>
</dbReference>
<evidence type="ECO:0000313" key="4">
    <source>
        <dbReference type="Proteomes" id="UP001177023"/>
    </source>
</evidence>
<evidence type="ECO:0000313" key="3">
    <source>
        <dbReference type="EMBL" id="CAJ0578818.1"/>
    </source>
</evidence>
<comment type="caution">
    <text evidence="3">The sequence shown here is derived from an EMBL/GenBank/DDBJ whole genome shotgun (WGS) entry which is preliminary data.</text>
</comment>
<feature type="region of interest" description="Disordered" evidence="1">
    <location>
        <begin position="1528"/>
        <end position="1623"/>
    </location>
</feature>
<dbReference type="PANTHER" id="PTHR10663:SF388">
    <property type="entry name" value="GOLGI-SPECIFIC BREFELDIN A-RESISTANCE GUANINE NUCLEOTIDE EXCHANGE FACTOR 1"/>
    <property type="match status" value="1"/>
</dbReference>
<dbReference type="Pfam" id="PF12783">
    <property type="entry name" value="Sec7-like_HUS"/>
    <property type="match status" value="1"/>
</dbReference>
<sequence length="1755" mass="196578">MSIAHDLYIVFGEVDGLVALFRQTRVVAQGHEETGESLLRNLHALKLGLKQKDLYVTDLPIFLKPFLDVIICETTTADITKAALESISVFIRKGIFNEVKSGNARKAVEAIANAVTQAKFVGGANTGGDECVLFKILAVLTELLTSQSGHLLSDTAVCDMLQSCFRICFAENLSLILREAAKSALNSMVTLLFKRFPELATNEVQSGQKRDKQKLRREMANLGLEVPMELIAVPGEPTASEAENANPAPVAQEAEEKPEEPPKPEKPAQMPYGQPSALEAFRFMCTLINPRDDRNTEQMIRLGLDLLVAVFESTDIDFGKSPKLRHQVTGRLSRALIALLDSKKLTILASTARVAFHLFERSRDCLKLQMEAYFQQLQTIIASPPTTVSNEKKEFAMSTIVRLWQIPGLVNELYLNYDNDLYCSNLFEDLIKLFSENAFPLHGQESLSFLGLEALLVVVDYIKLNCDELSEEQLTRQNNDLTHLQNRHASNRTDFDMSRDDVYGRKKKKQIITEATALFNTSPKKAVEYLREKGIVDNNPLTIAEWLRVNPHLDKKMIADYISNRKHAEILKAYVYSFNFNNTRLDQALRVFLETFRLPGESAEISMVMQHFAEHWFQSNNKPFVDADAAFTLSYAVIMLNTDQHNPQVGRNQPRMTVESFKKNLKGTNGPGDFDPKLLEDIFASIKGNEIVMPAEQTGLVKENYLWKVLLHRAQTSDGIFMHVPTGWNDQDLFRLTWGPAFSALSYVYDKCDEEEIIKKVMNGYYNCASISAFFGMSNVLDNLIILLCKFSGLMSNTDEIQEETLKANIKQYGVGNYGQHSVGVALGDDFKALTAAKAIFELVLGYGDTLHEGWKYVVDCLIQLYRARMLPNAFTEVVDFVDSKGWVSINREYEKPLEISKSESNFLFWFPFGPAAEAAAPTKKPIWEDAAYQAAKEVLEQCHLDQIIARSTDLPSSAVGEFLSAILHVSQSAVSRLDKNNLTAAFQAEPESEDSLVFCLELLTKLLLTNRDRINDLWTYGRAHMEWIFATLKDKSCLLAERAIVDLLHIVDQTFHIFAVADEGVAWDMLPSLGLLKKLTPKEFFVHSRQISNGLGQLLYNSAANIHQAEEWNLVTTLLEAAGAAAHEEPPHEGPHGSDNESAGNAPQDWIHLDHRDALKARDEAQRSLLGDKAKDDHATLVLRQNLGRHEPSAFFTVCDILKFLLRDTAHVTPENFECFMRCLRTLMEASVDGGKYAAGPASGEAQNRLRSEHTHKSLAASKSEAKELGEQEKMLTAEYTQRSLLLLDLCHQLHSNAEDIYKKWAKPGADATFEVCPIVLKPLLQAIARLCCDTRAEVRHVAYDLLSSKGVLFWRALLSTNPKINRQLVWNVCYAEILFPLLSELLDEFSPLDHHGMEETRLRVLQLVTKSFLMDLDDIAESPMFTELWLRLLDYLEKYCRVDRLGNLNETVPEILKNMLLVFHSKDLFNKIPALYQITIHRVGKVWLGLVQETIPPPSAAPVERKPASLVNQAVSPQPSRIFLSAANGTSEPTTNPTETRQPPEATAPISIVPEPKPEYEVVVHSGASSPLTSPPILPSVSHPSIPASPPPSAQVYRYDNVSHQPSHPGSTIESPPPQQVPQYQAAPLVQQYNPADYGMMPNQPTSAAPAPIYHPAPQMATDYPPYSHPGQLPYHPMHPLPHYTYENQMAPNTSAPMPAPLINQENPPISYANPLMYPMEGHQPQIDPANRTSAFVPYTGSEHPRVHPKHMN</sequence>
<dbReference type="GO" id="GO:0032012">
    <property type="term" value="P:regulation of ARF protein signal transduction"/>
    <property type="evidence" value="ECO:0007669"/>
    <property type="project" value="InterPro"/>
</dbReference>
<feature type="region of interest" description="Disordered" evidence="1">
    <location>
        <begin position="1125"/>
        <end position="1149"/>
    </location>
</feature>
<feature type="compositionally biased region" description="Polar residues" evidence="1">
    <location>
        <begin position="1529"/>
        <end position="1543"/>
    </location>
</feature>
<accession>A0AA36D0K4</accession>
<feature type="region of interest" description="Disordered" evidence="1">
    <location>
        <begin position="238"/>
        <end position="272"/>
    </location>
</feature>
<dbReference type="InterPro" id="IPR035999">
    <property type="entry name" value="Sec7_dom_sf"/>
</dbReference>
<dbReference type="GO" id="GO:0012505">
    <property type="term" value="C:endomembrane system"/>
    <property type="evidence" value="ECO:0007669"/>
    <property type="project" value="UniProtKB-ARBA"/>
</dbReference>
<dbReference type="Proteomes" id="UP001177023">
    <property type="component" value="Unassembled WGS sequence"/>
</dbReference>
<dbReference type="GO" id="GO:0005085">
    <property type="term" value="F:guanyl-nucleotide exchange factor activity"/>
    <property type="evidence" value="ECO:0007669"/>
    <property type="project" value="InterPro"/>
</dbReference>
<reference evidence="3" key="1">
    <citation type="submission" date="2023-06" db="EMBL/GenBank/DDBJ databases">
        <authorList>
            <person name="Delattre M."/>
        </authorList>
    </citation>
    <scope>NUCLEOTIDE SEQUENCE</scope>
    <source>
        <strain evidence="3">AF72</strain>
    </source>
</reference>
<evidence type="ECO:0000256" key="1">
    <source>
        <dbReference type="SAM" id="MobiDB-lite"/>
    </source>
</evidence>
<dbReference type="CDD" id="cd00171">
    <property type="entry name" value="Sec7"/>
    <property type="match status" value="1"/>
</dbReference>
<evidence type="ECO:0000259" key="2">
    <source>
        <dbReference type="PROSITE" id="PS50190"/>
    </source>
</evidence>
<feature type="non-terminal residue" evidence="3">
    <location>
        <position position="1"/>
    </location>
</feature>
<dbReference type="SUPFAM" id="SSF48425">
    <property type="entry name" value="Sec7 domain"/>
    <property type="match status" value="1"/>
</dbReference>
<dbReference type="Gene3D" id="1.10.220.20">
    <property type="match status" value="1"/>
</dbReference>
<dbReference type="SMART" id="SM00222">
    <property type="entry name" value="Sec7"/>
    <property type="match status" value="1"/>
</dbReference>
<dbReference type="PROSITE" id="PS50190">
    <property type="entry name" value="SEC7"/>
    <property type="match status" value="1"/>
</dbReference>
<feature type="domain" description="SEC7" evidence="2">
    <location>
        <begin position="501"/>
        <end position="689"/>
    </location>
</feature>
<feature type="compositionally biased region" description="Low complexity" evidence="1">
    <location>
        <begin position="1565"/>
        <end position="1574"/>
    </location>
</feature>
<dbReference type="Pfam" id="PF01369">
    <property type="entry name" value="Sec7"/>
    <property type="match status" value="1"/>
</dbReference>
<dbReference type="Pfam" id="PF23325">
    <property type="entry name" value="TPR_28"/>
    <property type="match status" value="1"/>
</dbReference>
<dbReference type="Gene3D" id="1.10.1000.11">
    <property type="entry name" value="Arf Nucleotide-binding Site Opener,domain 2"/>
    <property type="match status" value="1"/>
</dbReference>
<dbReference type="InterPro" id="IPR023394">
    <property type="entry name" value="Sec7_C_sf"/>
</dbReference>
<gene>
    <name evidence="3" type="ORF">MSPICULIGERA_LOCUS17059</name>
</gene>
<dbReference type="PANTHER" id="PTHR10663">
    <property type="entry name" value="GUANYL-NUCLEOTIDE EXCHANGE FACTOR"/>
    <property type="match status" value="1"/>
</dbReference>
<protein>
    <recommendedName>
        <fullName evidence="2">SEC7 domain-containing protein</fullName>
    </recommendedName>
</protein>
<dbReference type="GO" id="GO:0016192">
    <property type="term" value="P:vesicle-mediated transport"/>
    <property type="evidence" value="ECO:0007669"/>
    <property type="project" value="UniProtKB-ARBA"/>
</dbReference>
<proteinExistence type="predicted"/>
<dbReference type="SUPFAM" id="SSF48371">
    <property type="entry name" value="ARM repeat"/>
    <property type="match status" value="1"/>
</dbReference>
<dbReference type="GO" id="GO:0005737">
    <property type="term" value="C:cytoplasm"/>
    <property type="evidence" value="ECO:0007669"/>
    <property type="project" value="UniProtKB-ARBA"/>
</dbReference>
<feature type="region of interest" description="Disordered" evidence="1">
    <location>
        <begin position="1240"/>
        <end position="1265"/>
    </location>
</feature>
<dbReference type="InterPro" id="IPR000904">
    <property type="entry name" value="Sec7_dom"/>
</dbReference>
<keyword evidence="4" id="KW-1185">Reference proteome</keyword>
<organism evidence="3 4">
    <name type="scientific">Mesorhabditis spiculigera</name>
    <dbReference type="NCBI Taxonomy" id="96644"/>
    <lineage>
        <taxon>Eukaryota</taxon>
        <taxon>Metazoa</taxon>
        <taxon>Ecdysozoa</taxon>
        <taxon>Nematoda</taxon>
        <taxon>Chromadorea</taxon>
        <taxon>Rhabditida</taxon>
        <taxon>Rhabditina</taxon>
        <taxon>Rhabditomorpha</taxon>
        <taxon>Rhabditoidea</taxon>
        <taxon>Rhabditidae</taxon>
        <taxon>Mesorhabditinae</taxon>
        <taxon>Mesorhabditis</taxon>
    </lineage>
</organism>
<name>A0AA36D0K4_9BILA</name>
<feature type="compositionally biased region" description="Polar residues" evidence="1">
    <location>
        <begin position="1604"/>
        <end position="1616"/>
    </location>
</feature>
<dbReference type="InterPro" id="IPR056604">
    <property type="entry name" value="GBF1-like_TPR"/>
</dbReference>
<feature type="compositionally biased region" description="Basic and acidic residues" evidence="1">
    <location>
        <begin position="1127"/>
        <end position="1140"/>
    </location>
</feature>
<dbReference type="InterPro" id="IPR016024">
    <property type="entry name" value="ARM-type_fold"/>
</dbReference>